<organism evidence="1 2">
    <name type="scientific">Roseococcus pinisoli</name>
    <dbReference type="NCBI Taxonomy" id="2835040"/>
    <lineage>
        <taxon>Bacteria</taxon>
        <taxon>Pseudomonadati</taxon>
        <taxon>Pseudomonadota</taxon>
        <taxon>Alphaproteobacteria</taxon>
        <taxon>Acetobacterales</taxon>
        <taxon>Roseomonadaceae</taxon>
        <taxon>Roseococcus</taxon>
    </lineage>
</organism>
<dbReference type="RefSeq" id="WP_213671013.1">
    <property type="nucleotide sequence ID" value="NZ_JAHCDA010000003.1"/>
</dbReference>
<keyword evidence="2" id="KW-1185">Reference proteome</keyword>
<protein>
    <submittedName>
        <fullName evidence="1">Uncharacterized protein</fullName>
    </submittedName>
</protein>
<dbReference type="Proteomes" id="UP000766336">
    <property type="component" value="Unassembled WGS sequence"/>
</dbReference>
<evidence type="ECO:0000313" key="2">
    <source>
        <dbReference type="Proteomes" id="UP000766336"/>
    </source>
</evidence>
<sequence length="131" mass="14001">MSTQALLGLIRSLDDVANKLGLELAILPDALDLICKATDMLEEYAKVAQPGLQVERSKPSKVPQGHVEVRVAIAVDPTGNWNSNGWKDAEGSAAMDNAIEGVSDGEARYWLTAVLPIPKAPEIKAEVEVVP</sequence>
<evidence type="ECO:0000313" key="1">
    <source>
        <dbReference type="EMBL" id="MBS7812305.1"/>
    </source>
</evidence>
<proteinExistence type="predicted"/>
<reference evidence="1 2" key="1">
    <citation type="submission" date="2021-05" db="EMBL/GenBank/DDBJ databases">
        <title>Roseococcus sp. XZZS9, whole genome shotgun sequencing project.</title>
        <authorList>
            <person name="Zhao G."/>
            <person name="Shen L."/>
        </authorList>
    </citation>
    <scope>NUCLEOTIDE SEQUENCE [LARGE SCALE GENOMIC DNA]</scope>
    <source>
        <strain evidence="1 2">XZZS9</strain>
    </source>
</reference>
<gene>
    <name evidence="1" type="ORF">KHU32_15250</name>
</gene>
<name>A0ABS5QF34_9PROT</name>
<dbReference type="EMBL" id="JAHCDA010000003">
    <property type="protein sequence ID" value="MBS7812305.1"/>
    <property type="molecule type" value="Genomic_DNA"/>
</dbReference>
<accession>A0ABS5QF34</accession>
<comment type="caution">
    <text evidence="1">The sequence shown here is derived from an EMBL/GenBank/DDBJ whole genome shotgun (WGS) entry which is preliminary data.</text>
</comment>